<dbReference type="Proteomes" id="UP000252893">
    <property type="component" value="Unassembled WGS sequence"/>
</dbReference>
<protein>
    <submittedName>
        <fullName evidence="4">ParB family chromosome partitioning protein</fullName>
    </submittedName>
</protein>
<dbReference type="InterPro" id="IPR004437">
    <property type="entry name" value="ParB/RepB/Spo0J"/>
</dbReference>
<dbReference type="InterPro" id="IPR017819">
    <property type="entry name" value="Plasmid_partition_RepB"/>
</dbReference>
<dbReference type="GO" id="GO:0005694">
    <property type="term" value="C:chromosome"/>
    <property type="evidence" value="ECO:0007669"/>
    <property type="project" value="TreeGrafter"/>
</dbReference>
<dbReference type="NCBIfam" id="TIGR00180">
    <property type="entry name" value="parB_part"/>
    <property type="match status" value="1"/>
</dbReference>
<dbReference type="SMART" id="SM00470">
    <property type="entry name" value="ParB"/>
    <property type="match status" value="1"/>
</dbReference>
<dbReference type="GO" id="GO:0007059">
    <property type="term" value="P:chromosome segregation"/>
    <property type="evidence" value="ECO:0007669"/>
    <property type="project" value="TreeGrafter"/>
</dbReference>
<dbReference type="SUPFAM" id="SSF110849">
    <property type="entry name" value="ParB/Sulfiredoxin"/>
    <property type="match status" value="1"/>
</dbReference>
<dbReference type="InterPro" id="IPR011111">
    <property type="entry name" value="Plasmid_RepB"/>
</dbReference>
<evidence type="ECO:0000259" key="3">
    <source>
        <dbReference type="SMART" id="SM00470"/>
    </source>
</evidence>
<dbReference type="AlphaFoldDB" id="A0A366DRP2"/>
<feature type="compositionally biased region" description="Polar residues" evidence="2">
    <location>
        <begin position="23"/>
        <end position="39"/>
    </location>
</feature>
<dbReference type="Pfam" id="PF07506">
    <property type="entry name" value="RepB"/>
    <property type="match status" value="1"/>
</dbReference>
<evidence type="ECO:0000313" key="4">
    <source>
        <dbReference type="EMBL" id="RBO92149.1"/>
    </source>
</evidence>
<dbReference type="Gene3D" id="3.90.1530.30">
    <property type="match status" value="1"/>
</dbReference>
<dbReference type="RefSeq" id="WP_113945472.1">
    <property type="nucleotide sequence ID" value="NZ_JBHEEG010000009.1"/>
</dbReference>
<dbReference type="EMBL" id="QNRH01000007">
    <property type="protein sequence ID" value="RBO92149.1"/>
    <property type="molecule type" value="Genomic_DNA"/>
</dbReference>
<proteinExistence type="inferred from homology"/>
<evidence type="ECO:0000313" key="5">
    <source>
        <dbReference type="Proteomes" id="UP000252893"/>
    </source>
</evidence>
<dbReference type="InterPro" id="IPR036086">
    <property type="entry name" value="ParB/Sulfiredoxin_sf"/>
</dbReference>
<comment type="caution">
    <text evidence="4">The sequence shown here is derived from an EMBL/GenBank/DDBJ whole genome shotgun (WGS) entry which is preliminary data.</text>
</comment>
<dbReference type="PANTHER" id="PTHR33375">
    <property type="entry name" value="CHROMOSOME-PARTITIONING PROTEIN PARB-RELATED"/>
    <property type="match status" value="1"/>
</dbReference>
<dbReference type="InterPro" id="IPR050336">
    <property type="entry name" value="Chromosome_partition/occlusion"/>
</dbReference>
<evidence type="ECO:0000256" key="2">
    <source>
        <dbReference type="SAM" id="MobiDB-lite"/>
    </source>
</evidence>
<dbReference type="OrthoDB" id="7908920at2"/>
<name>A0A366DRP2_9HYPH</name>
<accession>A0A366DRP2</accession>
<dbReference type="InterPro" id="IPR003115">
    <property type="entry name" value="ParB_N"/>
</dbReference>
<feature type="region of interest" description="Disordered" evidence="2">
    <location>
        <begin position="1"/>
        <end position="58"/>
    </location>
</feature>
<reference evidence="4 5" key="1">
    <citation type="submission" date="2018-06" db="EMBL/GenBank/DDBJ databases">
        <title>Genomic Encyclopedia of Type Strains, Phase IV (KMG-IV): sequencing the most valuable type-strain genomes for metagenomic binning, comparative biology and taxonomic classification.</title>
        <authorList>
            <person name="Goeker M."/>
        </authorList>
    </citation>
    <scope>NUCLEOTIDE SEQUENCE [LARGE SCALE GENOMIC DNA]</scope>
    <source>
        <strain evidence="4 5">DSM 25619</strain>
    </source>
</reference>
<dbReference type="CDD" id="cd16405">
    <property type="entry name" value="RepB_like_N"/>
    <property type="match status" value="1"/>
</dbReference>
<sequence length="361" mass="40293">MNSSSRKNQLKALFGAPLPVTPEVTSNETPAPVQSTETVTPAVERPADNPMRTAASRSGAVKAMGLSLADMSRELESAKQLSDSLAKGDQVVELDASLIDGSFVEDRLTRQETDDPEFLTLIQSLHQHGQQVPILVRPHPDKAGRFQAAYGHRRMRAAARLGMPVKALIKPLSDAELVLAQGKENSERRDLSFIERALFAQALIERGFERSVVQDALSLHKAEMTRFLQVAAAIPEQIIRAIGPAPKVGRPRWMQLADTLRDKVLLKQAQRIITEHEFTDAETDLRFQHLLQKLTHVEKAEASKPAEQKLQTANGESLGLLRLQQGRAQFDLQRHDAEDFAEYLAREMAELYEKYRQEKNG</sequence>
<dbReference type="SUPFAM" id="SSF109709">
    <property type="entry name" value="KorB DNA-binding domain-like"/>
    <property type="match status" value="1"/>
</dbReference>
<dbReference type="InterPro" id="IPR037972">
    <property type="entry name" value="RepB_N"/>
</dbReference>
<dbReference type="Pfam" id="PF02195">
    <property type="entry name" value="ParB_N"/>
    <property type="match status" value="1"/>
</dbReference>
<evidence type="ECO:0000256" key="1">
    <source>
        <dbReference type="ARBA" id="ARBA00006295"/>
    </source>
</evidence>
<dbReference type="Gene3D" id="1.10.10.2830">
    <property type="match status" value="1"/>
</dbReference>
<organism evidence="4 5">
    <name type="scientific">Pseudochrobactrum asaccharolyticum</name>
    <dbReference type="NCBI Taxonomy" id="354351"/>
    <lineage>
        <taxon>Bacteria</taxon>
        <taxon>Pseudomonadati</taxon>
        <taxon>Pseudomonadota</taxon>
        <taxon>Alphaproteobacteria</taxon>
        <taxon>Hyphomicrobiales</taxon>
        <taxon>Brucellaceae</taxon>
        <taxon>Pseudochrobactrum</taxon>
    </lineage>
</organism>
<keyword evidence="5" id="KW-1185">Reference proteome</keyword>
<gene>
    <name evidence="4" type="ORF">DFR47_10748</name>
</gene>
<dbReference type="PANTHER" id="PTHR33375:SF1">
    <property type="entry name" value="CHROMOSOME-PARTITIONING PROTEIN PARB-RELATED"/>
    <property type="match status" value="1"/>
</dbReference>
<comment type="similarity">
    <text evidence="1">Belongs to the ParB family.</text>
</comment>
<dbReference type="GO" id="GO:0003677">
    <property type="term" value="F:DNA binding"/>
    <property type="evidence" value="ECO:0007669"/>
    <property type="project" value="InterPro"/>
</dbReference>
<feature type="domain" description="ParB-like N-terminal" evidence="3">
    <location>
        <begin position="92"/>
        <end position="186"/>
    </location>
</feature>
<dbReference type="NCBIfam" id="TIGR03454">
    <property type="entry name" value="partition_RepB"/>
    <property type="match status" value="1"/>
</dbReference>